<dbReference type="PANTHER" id="PTHR22807:SF34">
    <property type="entry name" value="TRNA (CYTOSINE(72)-C(5))-METHYLTRANSFERASE NSUN6"/>
    <property type="match status" value="1"/>
</dbReference>
<evidence type="ECO:0000313" key="9">
    <source>
        <dbReference type="Proteomes" id="UP001558652"/>
    </source>
</evidence>
<evidence type="ECO:0000313" key="8">
    <source>
        <dbReference type="EMBL" id="KAL1132793.1"/>
    </source>
</evidence>
<dbReference type="InterPro" id="IPR023267">
    <property type="entry name" value="RCMT"/>
</dbReference>
<feature type="active site" description="Nucleophile" evidence="6">
    <location>
        <position position="306"/>
    </location>
</feature>
<dbReference type="PROSITE" id="PS50890">
    <property type="entry name" value="PUA"/>
    <property type="match status" value="1"/>
</dbReference>
<evidence type="ECO:0000256" key="3">
    <source>
        <dbReference type="ARBA" id="ARBA00022679"/>
    </source>
</evidence>
<keyword evidence="3 6" id="KW-0808">Transferase</keyword>
<gene>
    <name evidence="8" type="ORF">AAG570_010745</name>
</gene>
<dbReference type="AlphaFoldDB" id="A0ABD0Z5I2"/>
<feature type="binding site" evidence="6">
    <location>
        <position position="200"/>
    </location>
    <ligand>
        <name>S-adenosyl-L-methionine</name>
        <dbReference type="ChEBI" id="CHEBI:59789"/>
    </ligand>
</feature>
<reference evidence="8 9" key="1">
    <citation type="submission" date="2024-07" db="EMBL/GenBank/DDBJ databases">
        <title>Chromosome-level genome assembly of the water stick insect Ranatra chinensis (Heteroptera: Nepidae).</title>
        <authorList>
            <person name="Liu X."/>
        </authorList>
    </citation>
    <scope>NUCLEOTIDE SEQUENCE [LARGE SCALE GENOMIC DNA]</scope>
    <source>
        <strain evidence="8">Cailab_2021Rc</strain>
        <tissue evidence="8">Muscle</tissue>
    </source>
</reference>
<dbReference type="PRINTS" id="PR02008">
    <property type="entry name" value="RCMTFAMILY"/>
</dbReference>
<feature type="binding site" evidence="6">
    <location>
        <position position="227"/>
    </location>
    <ligand>
        <name>S-adenosyl-L-methionine</name>
        <dbReference type="ChEBI" id="CHEBI:59789"/>
    </ligand>
</feature>
<dbReference type="EMBL" id="JBFDAA010000005">
    <property type="protein sequence ID" value="KAL1132793.1"/>
    <property type="molecule type" value="Genomic_DNA"/>
</dbReference>
<feature type="domain" description="SAM-dependent MTase RsmB/NOP-type" evidence="7">
    <location>
        <begin position="151"/>
        <end position="350"/>
    </location>
</feature>
<comment type="similarity">
    <text evidence="1 6">Belongs to the class I-like SAM-binding methyltransferase superfamily. RsmB/NOP family.</text>
</comment>
<dbReference type="PROSITE" id="PS01153">
    <property type="entry name" value="NOL1_NOP2_SUN"/>
    <property type="match status" value="1"/>
</dbReference>
<keyword evidence="9" id="KW-1185">Reference proteome</keyword>
<keyword evidence="5 6" id="KW-0694">RNA-binding</keyword>
<evidence type="ECO:0000259" key="7">
    <source>
        <dbReference type="PROSITE" id="PS51686"/>
    </source>
</evidence>
<dbReference type="InterPro" id="IPR049560">
    <property type="entry name" value="MeTrfase_RsmB-F_NOP2_cat"/>
</dbReference>
<dbReference type="Gene3D" id="2.30.130.10">
    <property type="entry name" value="PUA domain"/>
    <property type="match status" value="1"/>
</dbReference>
<dbReference type="CDD" id="cd02440">
    <property type="entry name" value="AdoMet_MTases"/>
    <property type="match status" value="1"/>
</dbReference>
<accession>A0ABD0Z5I2</accession>
<name>A0ABD0Z5I2_9HEMI</name>
<dbReference type="PANTHER" id="PTHR22807">
    <property type="entry name" value="NOP2 YEAST -RELATED NOL1/NOP2/FMU SUN DOMAIN-CONTAINING"/>
    <property type="match status" value="1"/>
</dbReference>
<proteinExistence type="inferred from homology"/>
<dbReference type="Gene3D" id="3.40.50.150">
    <property type="entry name" value="Vaccinia Virus protein VP39"/>
    <property type="match status" value="1"/>
</dbReference>
<dbReference type="SUPFAM" id="SSF88697">
    <property type="entry name" value="PUA domain-like"/>
    <property type="match status" value="1"/>
</dbReference>
<dbReference type="Proteomes" id="UP001558652">
    <property type="component" value="Unassembled WGS sequence"/>
</dbReference>
<evidence type="ECO:0000256" key="2">
    <source>
        <dbReference type="ARBA" id="ARBA00022603"/>
    </source>
</evidence>
<dbReference type="PROSITE" id="PS51686">
    <property type="entry name" value="SAM_MT_RSMB_NOP"/>
    <property type="match status" value="1"/>
</dbReference>
<dbReference type="InterPro" id="IPR001678">
    <property type="entry name" value="MeTrfase_RsmB-F_NOP2_dom"/>
</dbReference>
<sequence length="350" mass="38460">MFQTANTYGITSIPEVGVHTTLPDCVIVGDWNGPSCNDNFNLNCYPEVIVDVLCACAVLRGANIFAPGILGMPHDANEGSIVGVYADLKGKCRRGYTQVFTEEKLFLGTGYVRMDRHTLFDNNASPRGIAVEMIDRISKIPNFTLPSEFGILQNLPSMLCSYMLDVNENTVVLDMCAAPGNKTTHIAALMGNKGTLIAIDKTRDKVERIKDLCDTLGLANVSAYVWDSTQAVSFGKDETENLPPLTAEYFDRILLDAPCSALGNRPQLMNNITVKQLQSYPILQKKLFRNAVKLLKVGGILVYSTCTITIEENENLVCWALDKFPELKLCKQTPMLGSPGFAQVYSVILV</sequence>
<dbReference type="GO" id="GO:0003723">
    <property type="term" value="F:RNA binding"/>
    <property type="evidence" value="ECO:0007669"/>
    <property type="project" value="UniProtKB-UniRule"/>
</dbReference>
<dbReference type="Pfam" id="PF01189">
    <property type="entry name" value="Methyltr_RsmB-F"/>
    <property type="match status" value="1"/>
</dbReference>
<dbReference type="GO" id="GO:0008168">
    <property type="term" value="F:methyltransferase activity"/>
    <property type="evidence" value="ECO:0007669"/>
    <property type="project" value="UniProtKB-KW"/>
</dbReference>
<keyword evidence="2 6" id="KW-0489">Methyltransferase</keyword>
<dbReference type="InterPro" id="IPR015947">
    <property type="entry name" value="PUA-like_sf"/>
</dbReference>
<protein>
    <recommendedName>
        <fullName evidence="7">SAM-dependent MTase RsmB/NOP-type domain-containing protein</fullName>
    </recommendedName>
</protein>
<dbReference type="CDD" id="cd21150">
    <property type="entry name" value="PUA_NSun6-like"/>
    <property type="match status" value="1"/>
</dbReference>
<organism evidence="8 9">
    <name type="scientific">Ranatra chinensis</name>
    <dbReference type="NCBI Taxonomy" id="642074"/>
    <lineage>
        <taxon>Eukaryota</taxon>
        <taxon>Metazoa</taxon>
        <taxon>Ecdysozoa</taxon>
        <taxon>Arthropoda</taxon>
        <taxon>Hexapoda</taxon>
        <taxon>Insecta</taxon>
        <taxon>Pterygota</taxon>
        <taxon>Neoptera</taxon>
        <taxon>Paraneoptera</taxon>
        <taxon>Hemiptera</taxon>
        <taxon>Heteroptera</taxon>
        <taxon>Panheteroptera</taxon>
        <taxon>Nepomorpha</taxon>
        <taxon>Nepidae</taxon>
        <taxon>Ranatrinae</taxon>
        <taxon>Ranatra</taxon>
    </lineage>
</organism>
<dbReference type="SUPFAM" id="SSF53335">
    <property type="entry name" value="S-adenosyl-L-methionine-dependent methyltransferases"/>
    <property type="match status" value="1"/>
</dbReference>
<comment type="caution">
    <text evidence="8">The sequence shown here is derived from an EMBL/GenBank/DDBJ whole genome shotgun (WGS) entry which is preliminary data.</text>
</comment>
<feature type="binding site" evidence="6">
    <location>
        <begin position="176"/>
        <end position="182"/>
    </location>
    <ligand>
        <name>S-adenosyl-L-methionine</name>
        <dbReference type="ChEBI" id="CHEBI:59789"/>
    </ligand>
</feature>
<dbReference type="InterPro" id="IPR036974">
    <property type="entry name" value="PUA_sf"/>
</dbReference>
<dbReference type="InterPro" id="IPR018314">
    <property type="entry name" value="RsmB/NOL1/NOP2-like_CS"/>
</dbReference>
<evidence type="ECO:0000256" key="6">
    <source>
        <dbReference type="PROSITE-ProRule" id="PRU01023"/>
    </source>
</evidence>
<dbReference type="InterPro" id="IPR029063">
    <property type="entry name" value="SAM-dependent_MTases_sf"/>
</dbReference>
<evidence type="ECO:0000256" key="1">
    <source>
        <dbReference type="ARBA" id="ARBA00007494"/>
    </source>
</evidence>
<evidence type="ECO:0000256" key="4">
    <source>
        <dbReference type="ARBA" id="ARBA00022691"/>
    </source>
</evidence>
<keyword evidence="4 6" id="KW-0949">S-adenosyl-L-methionine</keyword>
<dbReference type="GO" id="GO:0032259">
    <property type="term" value="P:methylation"/>
    <property type="evidence" value="ECO:0007669"/>
    <property type="project" value="UniProtKB-KW"/>
</dbReference>
<feature type="binding site" evidence="6">
    <location>
        <position position="256"/>
    </location>
    <ligand>
        <name>S-adenosyl-L-methionine</name>
        <dbReference type="ChEBI" id="CHEBI:59789"/>
    </ligand>
</feature>
<evidence type="ECO:0000256" key="5">
    <source>
        <dbReference type="ARBA" id="ARBA00022884"/>
    </source>
</evidence>